<keyword evidence="1" id="KW-1133">Transmembrane helix</keyword>
<dbReference type="OrthoDB" id="10350924at2759"/>
<dbReference type="AlphaFoldDB" id="A0A815I8V5"/>
<dbReference type="EMBL" id="CAJNOW010002809">
    <property type="protein sequence ID" value="CAF1364692.1"/>
    <property type="molecule type" value="Genomic_DNA"/>
</dbReference>
<dbReference type="Proteomes" id="UP000663834">
    <property type="component" value="Unassembled WGS sequence"/>
</dbReference>
<organism evidence="2 4">
    <name type="scientific">Rotaria magnacalcarata</name>
    <dbReference type="NCBI Taxonomy" id="392030"/>
    <lineage>
        <taxon>Eukaryota</taxon>
        <taxon>Metazoa</taxon>
        <taxon>Spiralia</taxon>
        <taxon>Gnathifera</taxon>
        <taxon>Rotifera</taxon>
        <taxon>Eurotatoria</taxon>
        <taxon>Bdelloidea</taxon>
        <taxon>Philodinida</taxon>
        <taxon>Philodinidae</taxon>
        <taxon>Rotaria</taxon>
    </lineage>
</organism>
<accession>A0A815I8V5</accession>
<evidence type="ECO:0000256" key="1">
    <source>
        <dbReference type="SAM" id="Phobius"/>
    </source>
</evidence>
<comment type="caution">
    <text evidence="2">The sequence shown here is derived from an EMBL/GenBank/DDBJ whole genome shotgun (WGS) entry which is preliminary data.</text>
</comment>
<sequence length="114" mass="13389">MSSGVTRPFINEYIKSNCAIIFLFHKQFRHLNMQIITVFTVTVVMFLFISSGNIYGYPSASHYQTIADHGHDFEVSKLQPFSGIDDYHLTSNLHDQNRRLLPYIYYPHKRLIDF</sequence>
<dbReference type="Proteomes" id="UP000663856">
    <property type="component" value="Unassembled WGS sequence"/>
</dbReference>
<proteinExistence type="predicted"/>
<evidence type="ECO:0000313" key="3">
    <source>
        <dbReference type="EMBL" id="CAF2142972.1"/>
    </source>
</evidence>
<dbReference type="EMBL" id="CAJNRF010012650">
    <property type="protein sequence ID" value="CAF2142972.1"/>
    <property type="molecule type" value="Genomic_DNA"/>
</dbReference>
<feature type="transmembrane region" description="Helical" evidence="1">
    <location>
        <begin position="35"/>
        <end position="57"/>
    </location>
</feature>
<name>A0A815I8V5_9BILA</name>
<keyword evidence="1" id="KW-0472">Membrane</keyword>
<protein>
    <submittedName>
        <fullName evidence="2">Uncharacterized protein</fullName>
    </submittedName>
</protein>
<evidence type="ECO:0000313" key="4">
    <source>
        <dbReference type="Proteomes" id="UP000663834"/>
    </source>
</evidence>
<evidence type="ECO:0000313" key="2">
    <source>
        <dbReference type="EMBL" id="CAF1364692.1"/>
    </source>
</evidence>
<gene>
    <name evidence="2" type="ORF">KQP761_LOCUS7914</name>
    <name evidence="3" type="ORF">WKI299_LOCUS28728</name>
</gene>
<reference evidence="2" key="1">
    <citation type="submission" date="2021-02" db="EMBL/GenBank/DDBJ databases">
        <authorList>
            <person name="Nowell W R."/>
        </authorList>
    </citation>
    <scope>NUCLEOTIDE SEQUENCE</scope>
</reference>
<keyword evidence="1" id="KW-0812">Transmembrane</keyword>